<feature type="compositionally biased region" description="Basic and acidic residues" evidence="1">
    <location>
        <begin position="764"/>
        <end position="775"/>
    </location>
</feature>
<dbReference type="PANTHER" id="PTHR43784:SF2">
    <property type="entry name" value="GDSL-LIKE LIPASE_ACYLHYDROLASE, PUTATIVE (AFU_ORTHOLOGUE AFUA_2G00820)-RELATED"/>
    <property type="match status" value="1"/>
</dbReference>
<dbReference type="AlphaFoldDB" id="A0A101KXW3"/>
<sequence length="775" mass="84231">MYVSLKAQPVACFLRCGYLCSRGLRAETEGMEKMEQWIGTWSASPMNVWPGDAVLYGFHRQTVRQVLRVSTGGERLRLRLSNEYGASPIRIGAATVALAAKDGAVDAATVRQVTFGGERQTDLAPGAPLLSDPIELKVPELGQIAISLYFPDFAPIETYHYEAQQTAYISEFGDFAGAAELPVQQTSASRYFLSAVLVESVPGGGSLVCLGDSITDGFGSTIDGNARWPDRLAERLARSGRLSGIGILNQGIGGNRVLASRARGANALARFDRDVLSFPNVKWISVLEGINDIGWPETMLAGGREAVAVESLIAAYRQLIARSHLNGIKVLLGTLPPFGGAFEGLPLKTFYSASKERDRQAVNAWIRTSGEADAVVDFERALADPANPSRLLRAFDCGDGLHPSDDATPRWPRCSRAPSRACSSPRRTSQFRIDGGGSADGPGRSRRHTSRSGGVSRHCGLPRPLGIPGVEQLELCLGIAALAVGQRIRLVEVQLVFGVTLEHHHVLEIEHQVRTLVEGREDTKRGVQLQRQPARFRIAIGRRLTEADEMQHFLRQHVADAGDGARGAAIDEAVEDGGVDADHQRDLVVAAGDVFRRITQIRRAAELLETDQVRMLGAQREEEIGARGKAVIRAVVDHRRQIGRGGKDRLEVVALRRHRWPARQHARDHHQAPGADLLRMRGVGHGTGSVDRAGADDHRHAGFHQAFDAFHAQLVGEQRPIAHGAAIDDRRHSGGDQLASLAHERVEVGKAVIRARRHQRRHAAGKDIGGHSDSP</sequence>
<dbReference type="Gene3D" id="3.40.50.1110">
    <property type="entry name" value="SGNH hydrolase"/>
    <property type="match status" value="1"/>
</dbReference>
<dbReference type="InterPro" id="IPR013830">
    <property type="entry name" value="SGNH_hydro"/>
</dbReference>
<evidence type="ECO:0000313" key="3">
    <source>
        <dbReference type="EMBL" id="KUM28965.1"/>
    </source>
</evidence>
<comment type="caution">
    <text evidence="3">The sequence shown here is derived from an EMBL/GenBank/DDBJ whole genome shotgun (WGS) entry which is preliminary data.</text>
</comment>
<dbReference type="CDD" id="cd01830">
    <property type="entry name" value="XynE_like"/>
    <property type="match status" value="1"/>
</dbReference>
<gene>
    <name evidence="3" type="ORF">AU467_01590</name>
</gene>
<evidence type="ECO:0000256" key="1">
    <source>
        <dbReference type="SAM" id="MobiDB-lite"/>
    </source>
</evidence>
<dbReference type="InterPro" id="IPR053140">
    <property type="entry name" value="GDSL_Rv0518-like"/>
</dbReference>
<dbReference type="PANTHER" id="PTHR43784">
    <property type="entry name" value="GDSL-LIKE LIPASE/ACYLHYDROLASE, PUTATIVE (AFU_ORTHOLOGUE AFUA_2G00820)-RELATED"/>
    <property type="match status" value="1"/>
</dbReference>
<organism evidence="3 4">
    <name type="scientific">Rhizobium loti</name>
    <name type="common">Mesorhizobium loti</name>
    <dbReference type="NCBI Taxonomy" id="381"/>
    <lineage>
        <taxon>Bacteria</taxon>
        <taxon>Pseudomonadati</taxon>
        <taxon>Pseudomonadota</taxon>
        <taxon>Alphaproteobacteria</taxon>
        <taxon>Hyphomicrobiales</taxon>
        <taxon>Phyllobacteriaceae</taxon>
        <taxon>Mesorhizobium</taxon>
    </lineage>
</organism>
<evidence type="ECO:0000259" key="2">
    <source>
        <dbReference type="Pfam" id="PF13472"/>
    </source>
</evidence>
<dbReference type="Proteomes" id="UP000053176">
    <property type="component" value="Unassembled WGS sequence"/>
</dbReference>
<dbReference type="InterPro" id="IPR036514">
    <property type="entry name" value="SGNH_hydro_sf"/>
</dbReference>
<name>A0A101KXW3_RHILI</name>
<proteinExistence type="predicted"/>
<feature type="domain" description="SGNH hydrolase-type esterase" evidence="2">
    <location>
        <begin position="209"/>
        <end position="406"/>
    </location>
</feature>
<reference evidence="3 4" key="1">
    <citation type="submission" date="2015-12" db="EMBL/GenBank/DDBJ databases">
        <title>Draft genome sequence of Mesorhizobium sp. UFLA 01-765, a multitolerant efficient symbiont and plant-growth promoting strain isolated from Zn-mining soil using Leucaena leucocephala as a trap plant.</title>
        <authorList>
            <person name="Rangel W.M."/>
            <person name="Thijs S."/>
            <person name="Longatti S.M."/>
            <person name="Moreira F.M."/>
            <person name="Weyens N."/>
            <person name="Vangronsveld J."/>
            <person name="Van Hamme J.D."/>
            <person name="Bottos E.M."/>
            <person name="Rineau F."/>
        </authorList>
    </citation>
    <scope>NUCLEOTIDE SEQUENCE [LARGE SCALE GENOMIC DNA]</scope>
    <source>
        <strain evidence="3 4">UFLA 01-765</strain>
    </source>
</reference>
<dbReference type="EMBL" id="LPWA01000001">
    <property type="protein sequence ID" value="KUM28965.1"/>
    <property type="molecule type" value="Genomic_DNA"/>
</dbReference>
<protein>
    <recommendedName>
        <fullName evidence="2">SGNH hydrolase-type esterase domain-containing protein</fullName>
    </recommendedName>
</protein>
<dbReference type="SUPFAM" id="SSF52266">
    <property type="entry name" value="SGNH hydrolase"/>
    <property type="match status" value="1"/>
</dbReference>
<dbReference type="Pfam" id="PF13472">
    <property type="entry name" value="Lipase_GDSL_2"/>
    <property type="match status" value="1"/>
</dbReference>
<dbReference type="GO" id="GO:0016788">
    <property type="term" value="F:hydrolase activity, acting on ester bonds"/>
    <property type="evidence" value="ECO:0007669"/>
    <property type="project" value="UniProtKB-ARBA"/>
</dbReference>
<feature type="region of interest" description="Disordered" evidence="1">
    <location>
        <begin position="756"/>
        <end position="775"/>
    </location>
</feature>
<evidence type="ECO:0000313" key="4">
    <source>
        <dbReference type="Proteomes" id="UP000053176"/>
    </source>
</evidence>
<feature type="compositionally biased region" description="Low complexity" evidence="1">
    <location>
        <begin position="412"/>
        <end position="427"/>
    </location>
</feature>
<accession>A0A101KXW3</accession>
<feature type="region of interest" description="Disordered" evidence="1">
    <location>
        <begin position="406"/>
        <end position="461"/>
    </location>
</feature>